<reference evidence="2" key="1">
    <citation type="journal article" date="2024" name="IScience">
        <title>Strigolactones Initiate the Formation of Haustorium-like Structures in Castilleja.</title>
        <authorList>
            <person name="Buerger M."/>
            <person name="Peterson D."/>
            <person name="Chory J."/>
        </authorList>
    </citation>
    <scope>NUCLEOTIDE SEQUENCE [LARGE SCALE GENOMIC DNA]</scope>
</reference>
<dbReference type="Proteomes" id="UP001632038">
    <property type="component" value="Unassembled WGS sequence"/>
</dbReference>
<dbReference type="EMBL" id="JAVIJP010000070">
    <property type="protein sequence ID" value="KAL3618891.1"/>
    <property type="molecule type" value="Genomic_DNA"/>
</dbReference>
<evidence type="ECO:0000313" key="2">
    <source>
        <dbReference type="Proteomes" id="UP001632038"/>
    </source>
</evidence>
<organism evidence="1 2">
    <name type="scientific">Castilleja foliolosa</name>
    <dbReference type="NCBI Taxonomy" id="1961234"/>
    <lineage>
        <taxon>Eukaryota</taxon>
        <taxon>Viridiplantae</taxon>
        <taxon>Streptophyta</taxon>
        <taxon>Embryophyta</taxon>
        <taxon>Tracheophyta</taxon>
        <taxon>Spermatophyta</taxon>
        <taxon>Magnoliopsida</taxon>
        <taxon>eudicotyledons</taxon>
        <taxon>Gunneridae</taxon>
        <taxon>Pentapetalae</taxon>
        <taxon>asterids</taxon>
        <taxon>lamiids</taxon>
        <taxon>Lamiales</taxon>
        <taxon>Orobanchaceae</taxon>
        <taxon>Pedicularideae</taxon>
        <taxon>Castillejinae</taxon>
        <taxon>Castilleja</taxon>
    </lineage>
</organism>
<proteinExistence type="predicted"/>
<evidence type="ECO:0000313" key="1">
    <source>
        <dbReference type="EMBL" id="KAL3618891.1"/>
    </source>
</evidence>
<protein>
    <submittedName>
        <fullName evidence="1">Uncharacterized protein</fullName>
    </submittedName>
</protein>
<gene>
    <name evidence="1" type="ORF">CASFOL_037119</name>
</gene>
<sequence length="39" mass="4180">MYELKAVFGRDLLFMCGGLGLDTAGSWSAICCSCAAVYR</sequence>
<comment type="caution">
    <text evidence="1">The sequence shown here is derived from an EMBL/GenBank/DDBJ whole genome shotgun (WGS) entry which is preliminary data.</text>
</comment>
<accession>A0ABD3BN15</accession>
<name>A0ABD3BN15_9LAMI</name>
<dbReference type="AlphaFoldDB" id="A0ABD3BN15"/>
<keyword evidence="2" id="KW-1185">Reference proteome</keyword>